<comment type="similarity">
    <text evidence="1 2">Belongs to the peptidase M20A family.</text>
</comment>
<name>A0ABR3ZIT6_9PEZI</name>
<organism evidence="5 6">
    <name type="scientific">Sporothrix stenoceras</name>
    <dbReference type="NCBI Taxonomy" id="5173"/>
    <lineage>
        <taxon>Eukaryota</taxon>
        <taxon>Fungi</taxon>
        <taxon>Dikarya</taxon>
        <taxon>Ascomycota</taxon>
        <taxon>Pezizomycotina</taxon>
        <taxon>Sordariomycetes</taxon>
        <taxon>Sordariomycetidae</taxon>
        <taxon>Ophiostomatales</taxon>
        <taxon>Ophiostomataceae</taxon>
        <taxon>Sporothrix</taxon>
    </lineage>
</organism>
<dbReference type="NCBIfam" id="TIGR01891">
    <property type="entry name" value="amidohydrolases"/>
    <property type="match status" value="1"/>
</dbReference>
<dbReference type="Pfam" id="PF01546">
    <property type="entry name" value="Peptidase_M20"/>
    <property type="match status" value="1"/>
</dbReference>
<dbReference type="InterPro" id="IPR011650">
    <property type="entry name" value="Peptidase_M20_dimer"/>
</dbReference>
<sequence>MPSSTSHDLKTRSGGKSDPVLDKARKTVGKTVKDLESDLTELNKGIHSHPELGYEEVYAHKTITEFLDKQGDFKVTRHAHNLDTAFVAESGEGGNLVVFCAEYDALPGIGHGCGHNLIATASVTAFVAAARALKESGKPGRLRLLGTPAEEGGGGKIKLLEAGAFVDPEGSEGQLAVAAIMAHAMSSVPGSKGTAGFRTLASRRFRVSFHGKNAHAAVQPWAGHNALDAAVAAYSTMSMLRQQIHPDERICAVIEDGGVVPNVIPDHSRMAWVVRSTTADAAEALYDRVKNCIEGAALASGCKVEWEGPLLAYKDLRVNTPLCQEYIEEMACIGEHILDKDPVVSSAGTDMGNVSQELPGFHGIFGIPAPPNVPPHHRDFADASATPEAQDAALQAARGMAMLALRVLLVPGLVEKVQADFEENRSDKGSDSERSDA</sequence>
<evidence type="ECO:0000256" key="1">
    <source>
        <dbReference type="ARBA" id="ARBA00006247"/>
    </source>
</evidence>
<dbReference type="Gene3D" id="3.30.70.360">
    <property type="match status" value="1"/>
</dbReference>
<feature type="region of interest" description="Disordered" evidence="3">
    <location>
        <begin position="1"/>
        <end position="26"/>
    </location>
</feature>
<comment type="caution">
    <text evidence="5">The sequence shown here is derived from an EMBL/GenBank/DDBJ whole genome shotgun (WGS) entry which is preliminary data.</text>
</comment>
<dbReference type="Gene3D" id="3.40.630.10">
    <property type="entry name" value="Zn peptidases"/>
    <property type="match status" value="1"/>
</dbReference>
<dbReference type="Pfam" id="PF07687">
    <property type="entry name" value="M20_dimer"/>
    <property type="match status" value="1"/>
</dbReference>
<dbReference type="SUPFAM" id="SSF53187">
    <property type="entry name" value="Zn-dependent exopeptidases"/>
    <property type="match status" value="1"/>
</dbReference>
<dbReference type="PANTHER" id="PTHR30575">
    <property type="entry name" value="PEPTIDASE M20"/>
    <property type="match status" value="1"/>
</dbReference>
<dbReference type="Proteomes" id="UP001583186">
    <property type="component" value="Unassembled WGS sequence"/>
</dbReference>
<dbReference type="InterPro" id="IPR036264">
    <property type="entry name" value="Bact_exopeptidase_dim_dom"/>
</dbReference>
<evidence type="ECO:0000259" key="4">
    <source>
        <dbReference type="Pfam" id="PF07687"/>
    </source>
</evidence>
<evidence type="ECO:0000256" key="2">
    <source>
        <dbReference type="PIRNR" id="PIRNR037226"/>
    </source>
</evidence>
<reference evidence="5 6" key="1">
    <citation type="journal article" date="2024" name="IMA Fungus">
        <title>IMA Genome - F19 : A genome assembly and annotation guide to empower mycologists, including annotated draft genome sequences of Ceratocystis pirilliformis, Diaporthe australafricana, Fusarium ophioides, Paecilomyces lecythidis, and Sporothrix stenoceras.</title>
        <authorList>
            <person name="Aylward J."/>
            <person name="Wilson A.M."/>
            <person name="Visagie C.M."/>
            <person name="Spraker J."/>
            <person name="Barnes I."/>
            <person name="Buitendag C."/>
            <person name="Ceriani C."/>
            <person name="Del Mar Angel L."/>
            <person name="du Plessis D."/>
            <person name="Fuchs T."/>
            <person name="Gasser K."/>
            <person name="Kramer D."/>
            <person name="Li W."/>
            <person name="Munsamy K."/>
            <person name="Piso A."/>
            <person name="Price J.L."/>
            <person name="Sonnekus B."/>
            <person name="Thomas C."/>
            <person name="van der Nest A."/>
            <person name="van Dijk A."/>
            <person name="van Heerden A."/>
            <person name="van Vuuren N."/>
            <person name="Yilmaz N."/>
            <person name="Duong T.A."/>
            <person name="van der Merwe N.A."/>
            <person name="Wingfield M.J."/>
            <person name="Wingfield B.D."/>
        </authorList>
    </citation>
    <scope>NUCLEOTIDE SEQUENCE [LARGE SCALE GENOMIC DNA]</scope>
    <source>
        <strain evidence="5 6">CMW 5346</strain>
    </source>
</reference>
<accession>A0ABR3ZIT6</accession>
<gene>
    <name evidence="5" type="ORF">Sste5346_002294</name>
</gene>
<evidence type="ECO:0000313" key="5">
    <source>
        <dbReference type="EMBL" id="KAL1900571.1"/>
    </source>
</evidence>
<dbReference type="InterPro" id="IPR017439">
    <property type="entry name" value="Amidohydrolase"/>
</dbReference>
<evidence type="ECO:0000256" key="3">
    <source>
        <dbReference type="SAM" id="MobiDB-lite"/>
    </source>
</evidence>
<feature type="domain" description="Peptidase M20 dimerisation" evidence="4">
    <location>
        <begin position="204"/>
        <end position="295"/>
    </location>
</feature>
<protein>
    <recommendedName>
        <fullName evidence="2">Peptidase M20 domain-containing protein 2</fullName>
    </recommendedName>
</protein>
<dbReference type="SUPFAM" id="SSF55031">
    <property type="entry name" value="Bacterial exopeptidase dimerisation domain"/>
    <property type="match status" value="1"/>
</dbReference>
<dbReference type="InterPro" id="IPR017144">
    <property type="entry name" value="Xaa-Arg_dipeptidase"/>
</dbReference>
<dbReference type="InterPro" id="IPR052030">
    <property type="entry name" value="Peptidase_M20/M20A_hydrolases"/>
</dbReference>
<evidence type="ECO:0000313" key="6">
    <source>
        <dbReference type="Proteomes" id="UP001583186"/>
    </source>
</evidence>
<dbReference type="CDD" id="cd05672">
    <property type="entry name" value="M20_ACY1L2-like"/>
    <property type="match status" value="1"/>
</dbReference>
<dbReference type="PIRSF" id="PIRSF037226">
    <property type="entry name" value="Amidohydrolase_ACY1L2_prd"/>
    <property type="match status" value="1"/>
</dbReference>
<proteinExistence type="inferred from homology"/>
<dbReference type="EMBL" id="JAWCUI010000009">
    <property type="protein sequence ID" value="KAL1900571.1"/>
    <property type="molecule type" value="Genomic_DNA"/>
</dbReference>
<keyword evidence="6" id="KW-1185">Reference proteome</keyword>
<dbReference type="PANTHER" id="PTHR30575:SF0">
    <property type="entry name" value="XAA-ARG DIPEPTIDASE"/>
    <property type="match status" value="1"/>
</dbReference>
<dbReference type="InterPro" id="IPR002933">
    <property type="entry name" value="Peptidase_M20"/>
</dbReference>